<feature type="domain" description="AMP-binding enzyme C-terminal" evidence="4">
    <location>
        <begin position="468"/>
        <end position="544"/>
    </location>
</feature>
<dbReference type="InterPro" id="IPR025110">
    <property type="entry name" value="AMP-bd_C"/>
</dbReference>
<organism evidence="5 6">
    <name type="scientific">Nitrospira defluvii</name>
    <dbReference type="NCBI Taxonomy" id="330214"/>
    <lineage>
        <taxon>Bacteria</taxon>
        <taxon>Pseudomonadati</taxon>
        <taxon>Nitrospirota</taxon>
        <taxon>Nitrospiria</taxon>
        <taxon>Nitrospirales</taxon>
        <taxon>Nitrospiraceae</taxon>
        <taxon>Nitrospira</taxon>
    </lineage>
</organism>
<dbReference type="InterPro" id="IPR045851">
    <property type="entry name" value="AMP-bd_C_sf"/>
</dbReference>
<evidence type="ECO:0000256" key="2">
    <source>
        <dbReference type="ARBA" id="ARBA00022598"/>
    </source>
</evidence>
<dbReference type="Gene3D" id="3.30.300.30">
    <property type="match status" value="1"/>
</dbReference>
<dbReference type="InterPro" id="IPR020459">
    <property type="entry name" value="AMP-binding"/>
</dbReference>
<evidence type="ECO:0000259" key="4">
    <source>
        <dbReference type="Pfam" id="PF13193"/>
    </source>
</evidence>
<sequence>MTDVHDRIEQARAVSGCAPELHWTSFAEFFRSRLYDPRLVTRNFLTYCDDERGLRRTYSYAEFGTIVERMAEMFHARFGLTRGDRIATLLFNHDLTVLIYFAAWTLGVAVVPINVEETSEKKRYILTHSEASVALCWQDGYEELTALQPMLPALREVVALGDGGILDGKETRGKSRKNSHAVGARFAPGPSRLDDPALIIYTSGTTGQPKGVILTVANLLIDADAIADRHGFGLTDRLMCVLPVHHVNGIVVTLMTPFYCKGSVVLNRKFKTGSFWRRLHEEQVTGVSVVPTLLEFLLDTNEDIAAYRLDRFGGAICGAGPLLKDTALRFEDRFGFPIRHGYGLSETTCYSSFLPNDLTGEEHRHWLTDFDFPSIGTVLRHNEMAILDESGKPVPERKRGEICIRGRTVCAGYFKRDDANEAAFQWGWFRSGDEGFYIADDRGCPFFFISGRLKELIVRGGVNISPLEIDDVLKGHTAVQFAMALPFENRYYGEEIAAYIVPKDPASPPTEADIRDHCRGRLPFAKQPKVLLMGTEVPYTSTGKPKRLELKSRLAGTLAQYRDTQFKDPG</sequence>
<dbReference type="Proteomes" id="UP000001660">
    <property type="component" value="Chromosome"/>
</dbReference>
<dbReference type="GO" id="GO:0008756">
    <property type="term" value="F:o-succinylbenzoate-CoA ligase activity"/>
    <property type="evidence" value="ECO:0007669"/>
    <property type="project" value="UniProtKB-EC"/>
</dbReference>
<dbReference type="InterPro" id="IPR042099">
    <property type="entry name" value="ANL_N_sf"/>
</dbReference>
<dbReference type="PANTHER" id="PTHR43201:SF5">
    <property type="entry name" value="MEDIUM-CHAIN ACYL-COA LIGASE ACSF2, MITOCHONDRIAL"/>
    <property type="match status" value="1"/>
</dbReference>
<dbReference type="Gene3D" id="3.40.50.12780">
    <property type="entry name" value="N-terminal domain of ligase-like"/>
    <property type="match status" value="1"/>
</dbReference>
<comment type="similarity">
    <text evidence="1">Belongs to the ATP-dependent AMP-binding enzyme family.</text>
</comment>
<dbReference type="InterPro" id="IPR020845">
    <property type="entry name" value="AMP-binding_CS"/>
</dbReference>
<dbReference type="EMBL" id="FP929003">
    <property type="protein sequence ID" value="CBK42822.1"/>
    <property type="molecule type" value="Genomic_DNA"/>
</dbReference>
<dbReference type="PROSITE" id="PS00455">
    <property type="entry name" value="AMP_BINDING"/>
    <property type="match status" value="1"/>
</dbReference>
<dbReference type="STRING" id="330214.NIDE3128"/>
<dbReference type="InterPro" id="IPR000873">
    <property type="entry name" value="AMP-dep_synth/lig_dom"/>
</dbReference>
<dbReference type="GO" id="GO:0006631">
    <property type="term" value="P:fatty acid metabolic process"/>
    <property type="evidence" value="ECO:0007669"/>
    <property type="project" value="TreeGrafter"/>
</dbReference>
<proteinExistence type="inferred from homology"/>
<protein>
    <submittedName>
        <fullName evidence="5">Putative 2-succinylbenzoate--CoA ligase</fullName>
        <ecNumber evidence="5">6.2.1.26</ecNumber>
    </submittedName>
</protein>
<reference evidence="5 6" key="1">
    <citation type="journal article" date="2010" name="Proc. Natl. Acad. Sci. U.S.A.">
        <title>A Nitrospira metagenome illuminates the physiology and evolution of globally important nitrite-oxidizing bacteria.</title>
        <authorList>
            <person name="Lucker S."/>
            <person name="Wagner M."/>
            <person name="Maixner F."/>
            <person name="Pelletier E."/>
            <person name="Koch H."/>
            <person name="Vacherie B."/>
            <person name="Rattei T."/>
            <person name="Sinninghe Damste J."/>
            <person name="Spieck E."/>
            <person name="Le Paslier D."/>
            <person name="Daims H."/>
        </authorList>
    </citation>
    <scope>NUCLEOTIDE SEQUENCE [LARGE SCALE GENOMIC DNA]</scope>
</reference>
<name>D8PHT5_9BACT</name>
<dbReference type="SUPFAM" id="SSF56801">
    <property type="entry name" value="Acetyl-CoA synthetase-like"/>
    <property type="match status" value="1"/>
</dbReference>
<dbReference type="EC" id="6.2.1.26" evidence="5"/>
<dbReference type="eggNOG" id="COG0318">
    <property type="taxonomic scope" value="Bacteria"/>
</dbReference>
<feature type="domain" description="AMP-dependent synthetase/ligase" evidence="3">
    <location>
        <begin position="54"/>
        <end position="414"/>
    </location>
</feature>
<evidence type="ECO:0000259" key="3">
    <source>
        <dbReference type="Pfam" id="PF00501"/>
    </source>
</evidence>
<keyword evidence="2 5" id="KW-0436">Ligase</keyword>
<evidence type="ECO:0000313" key="6">
    <source>
        <dbReference type="Proteomes" id="UP000001660"/>
    </source>
</evidence>
<dbReference type="KEGG" id="nde:NIDE3128"/>
<evidence type="ECO:0000256" key="1">
    <source>
        <dbReference type="ARBA" id="ARBA00006432"/>
    </source>
</evidence>
<dbReference type="HOGENOM" id="CLU_000022_59_0_0"/>
<dbReference type="GO" id="GO:0031956">
    <property type="term" value="F:medium-chain fatty acid-CoA ligase activity"/>
    <property type="evidence" value="ECO:0007669"/>
    <property type="project" value="TreeGrafter"/>
</dbReference>
<dbReference type="AlphaFoldDB" id="D8PHT5"/>
<evidence type="ECO:0000313" key="5">
    <source>
        <dbReference type="EMBL" id="CBK42822.1"/>
    </source>
</evidence>
<gene>
    <name evidence="5" type="ORF">NIDE3128</name>
</gene>
<keyword evidence="6" id="KW-1185">Reference proteome</keyword>
<accession>D8PHT5</accession>
<dbReference type="Pfam" id="PF00501">
    <property type="entry name" value="AMP-binding"/>
    <property type="match status" value="1"/>
</dbReference>
<dbReference type="PANTHER" id="PTHR43201">
    <property type="entry name" value="ACYL-COA SYNTHETASE"/>
    <property type="match status" value="1"/>
</dbReference>
<dbReference type="Pfam" id="PF13193">
    <property type="entry name" value="AMP-binding_C"/>
    <property type="match status" value="1"/>
</dbReference>
<dbReference type="PRINTS" id="PR00154">
    <property type="entry name" value="AMPBINDING"/>
</dbReference>